<dbReference type="AlphaFoldDB" id="A0A6P7GNR7"/>
<organism evidence="3">
    <name type="scientific">Diabrotica virgifera virgifera</name>
    <name type="common">western corn rootworm</name>
    <dbReference type="NCBI Taxonomy" id="50390"/>
    <lineage>
        <taxon>Eukaryota</taxon>
        <taxon>Metazoa</taxon>
        <taxon>Ecdysozoa</taxon>
        <taxon>Arthropoda</taxon>
        <taxon>Hexapoda</taxon>
        <taxon>Insecta</taxon>
        <taxon>Pterygota</taxon>
        <taxon>Neoptera</taxon>
        <taxon>Endopterygota</taxon>
        <taxon>Coleoptera</taxon>
        <taxon>Polyphaga</taxon>
        <taxon>Cucujiformia</taxon>
        <taxon>Chrysomeloidea</taxon>
        <taxon>Chrysomelidae</taxon>
        <taxon>Galerucinae</taxon>
        <taxon>Diabroticina</taxon>
        <taxon>Diabroticites</taxon>
        <taxon>Diabrotica</taxon>
    </lineage>
</organism>
<gene>
    <name evidence="3" type="primary">LOC114344641</name>
</gene>
<keyword evidence="1" id="KW-0862">Zinc</keyword>
<dbReference type="RefSeq" id="XP_028151269.1">
    <property type="nucleotide sequence ID" value="XM_028295468.1"/>
</dbReference>
<name>A0A6P7GNR7_DIAVI</name>
<proteinExistence type="predicted"/>
<evidence type="ECO:0000259" key="2">
    <source>
        <dbReference type="PROSITE" id="PS50966"/>
    </source>
</evidence>
<protein>
    <submittedName>
        <fullName evidence="3">Uncharacterized protein LOC114344641</fullName>
    </submittedName>
</protein>
<dbReference type="PANTHER" id="PTHR33936">
    <property type="entry name" value="PROTEIN CBG17840"/>
    <property type="match status" value="1"/>
</dbReference>
<sequence length="781" mass="91343">MFQQKSEKLETMVLSPINAKALDSLLKEESPRDDRSHHMRFKLTPFDGKSSWSIYLRQFEAIATANHCTEQEKHMKSHDDINVNAKSKEWRKQCGLCDFRDSNKNLISHFQMTHGIEIVTKTLVFASERDFHDWKLKFEDETIAQFVKRSSRSTNKCKTVHFTCNRSGMFKPACIKRKRHIKLIGSNKINSYCPASLKLIVQEDNTCNLTLIETHVGHQMELGHVNLRKEDRTKIAQRIATKVPFSEILNEVRESVTESDVYRRHLVTRKDLHNIEKGFNLSSFAIRHPNDAISVESWINEMKQKQNCILFYKPQGAILDEEPQLKANDFVLIIMTPAQKEFLLKFGSDVICMDGTHGLNSYNFELTTLLVLDNLREGFPCSFLISNRSDKEIMVLFLTKIRNETSFIKPAIFMSDMAETYYNSWIETMEVPERRLYCSWHVLRAWRKNLMKIKLKEKQEEVFTTLRALMEERDEQVLYRMLQIFLNSTDTDIKDFIKYFKDNYSNNIRNWAYAFRLNCGINTNMHLERLHKTIKYLYMKGKKVKRLDKAIVALMTLIRDKFFDKLISGHKGKICSKIKEIRKRHKASEYLANHVIIKTENGWKIPSKNTKELYYVEKAGIICNNCQLKCTECQICIHFYKCTCLDSAIKYNMCKHIHAVAGLMYSENIADNGPQEETEANEVSERSLILREISGNKLKSKMDEEKQAELIRLKKHFEQIKTPEEWEIYKKIIAPLSPTLAATRSSVTQFPVLSNEPHNKKIKVQRALFSTKKKSKKSKKQ</sequence>
<feature type="domain" description="SWIM-type" evidence="2">
    <location>
        <begin position="633"/>
        <end position="665"/>
    </location>
</feature>
<reference evidence="3" key="1">
    <citation type="submission" date="2025-08" db="UniProtKB">
        <authorList>
            <consortium name="RefSeq"/>
        </authorList>
    </citation>
    <scope>IDENTIFICATION</scope>
    <source>
        <tissue evidence="3">Whole insect</tissue>
    </source>
</reference>
<keyword evidence="1" id="KW-0863">Zinc-finger</keyword>
<dbReference type="GO" id="GO:0008270">
    <property type="term" value="F:zinc ion binding"/>
    <property type="evidence" value="ECO:0007669"/>
    <property type="project" value="UniProtKB-KW"/>
</dbReference>
<keyword evidence="1" id="KW-0479">Metal-binding</keyword>
<evidence type="ECO:0000313" key="3">
    <source>
        <dbReference type="RefSeq" id="XP_028151269.1"/>
    </source>
</evidence>
<dbReference type="InParanoid" id="A0A6P7GNR7"/>
<dbReference type="PROSITE" id="PS50966">
    <property type="entry name" value="ZF_SWIM"/>
    <property type="match status" value="1"/>
</dbReference>
<accession>A0A6P7GNR7</accession>
<dbReference type="InterPro" id="IPR007527">
    <property type="entry name" value="Znf_SWIM"/>
</dbReference>
<evidence type="ECO:0000256" key="1">
    <source>
        <dbReference type="PROSITE-ProRule" id="PRU00325"/>
    </source>
</evidence>
<dbReference type="InterPro" id="IPR052797">
    <property type="entry name" value="RegFact_GeneExpr_CellDeath"/>
</dbReference>
<dbReference type="PANTHER" id="PTHR33936:SF24">
    <property type="entry name" value="C2H2-TYPE DOMAIN-CONTAINING PROTEIN"/>
    <property type="match status" value="1"/>
</dbReference>